<keyword evidence="2" id="KW-1003">Cell membrane</keyword>
<evidence type="ECO:0000256" key="5">
    <source>
        <dbReference type="ARBA" id="ARBA00023136"/>
    </source>
</evidence>
<evidence type="ECO:0000256" key="4">
    <source>
        <dbReference type="ARBA" id="ARBA00022989"/>
    </source>
</evidence>
<evidence type="ECO:0000256" key="8">
    <source>
        <dbReference type="SAM" id="MobiDB-lite"/>
    </source>
</evidence>
<feature type="transmembrane region" description="Helical" evidence="9">
    <location>
        <begin position="411"/>
        <end position="428"/>
    </location>
</feature>
<keyword evidence="3 9" id="KW-0812">Transmembrane</keyword>
<reference evidence="11 12" key="1">
    <citation type="submission" date="2018-10" db="EMBL/GenBank/DDBJ databases">
        <title>Falsibacillus sp. genome draft.</title>
        <authorList>
            <person name="Shi S."/>
        </authorList>
    </citation>
    <scope>NUCLEOTIDE SEQUENCE [LARGE SCALE GENOMIC DNA]</scope>
    <source>
        <strain evidence="11 12">GY 10110</strain>
    </source>
</reference>
<name>A0A3L7K0S6_9BACI</name>
<evidence type="ECO:0000256" key="6">
    <source>
        <dbReference type="ARBA" id="ARBA00043993"/>
    </source>
</evidence>
<dbReference type="Pfam" id="PF13515">
    <property type="entry name" value="FUSC_2"/>
    <property type="match status" value="1"/>
</dbReference>
<organism evidence="11 12">
    <name type="scientific">Falsibacillus albus</name>
    <dbReference type="NCBI Taxonomy" id="2478915"/>
    <lineage>
        <taxon>Bacteria</taxon>
        <taxon>Bacillati</taxon>
        <taxon>Bacillota</taxon>
        <taxon>Bacilli</taxon>
        <taxon>Bacillales</taxon>
        <taxon>Bacillaceae</taxon>
        <taxon>Falsibacillus</taxon>
    </lineage>
</organism>
<evidence type="ECO:0000256" key="1">
    <source>
        <dbReference type="ARBA" id="ARBA00004651"/>
    </source>
</evidence>
<feature type="transmembrane region" description="Helical" evidence="9">
    <location>
        <begin position="86"/>
        <end position="102"/>
    </location>
</feature>
<keyword evidence="5 9" id="KW-0472">Membrane</keyword>
<evidence type="ECO:0000256" key="3">
    <source>
        <dbReference type="ARBA" id="ARBA00022692"/>
    </source>
</evidence>
<feature type="coiled-coil region" evidence="7">
    <location>
        <begin position="308"/>
        <end position="335"/>
    </location>
</feature>
<proteinExistence type="inferred from homology"/>
<dbReference type="Proteomes" id="UP000276770">
    <property type="component" value="Unassembled WGS sequence"/>
</dbReference>
<feature type="transmembrane region" description="Helical" evidence="9">
    <location>
        <begin position="133"/>
        <end position="153"/>
    </location>
</feature>
<sequence length="750" mass="85598">MRYDNMINIFPMVRHWFARLSATDPGLVRLFQSTKVILSVILAIFTTSMFLKMAGYPQITPAILSGVAGMMGILVVMDETEKEKKWTTVMLGFSSAAAVTLGTFLAKYAHAADLALLLVVFGAFYLQKFGVRYFSLCMISFISIYFSSLLKLQFNQVPWFYAAISIGIIYAFLFNFVFLKDKPEKILKRSMNSFHKQSNLTLSLIKDAILDPIYSQRRLKTLQKNVTKLNEYARVISGQLGSTDPGRIWPGIKPNQLRLYVFDTEMLIQTFLSAAYRLKMQHALEQADIRQTLSRVAQALLDAEVLRDEYTSKNLEEAERTIQDLRKQLNDLRIENRDDCKWLYLVRRVESIANHVIDGAYILQEARNQYYKGNFEEAPSKASDKPVNNDDHKEKNDQAESKGMQPSTKKAFQALLAGALSVIIGYSLSPAHQYWILLTAYVVLLGTETVGRTVMKAIQRSVGTLIGAIIGFLLAHSISGQSLLEITLLFCCIFMAFYFLPVSYAVMSFWITMMISIMYDLLLGGITEKLLQDRVIDTVIGAGLALFISAILFPLKTKEKIVENVKDFLGELDGYTTGYFESFIGERKTINLADSAFQLDQKLNLIRTNAEPLQKIPGRLNRTGIERWMTILVAINYYAKHLVASTSRRTMYESDQELMDTICSINEVMKENIHHLCELIDGKRGLTVKELNRQREWIERYPDKNRDYTLQHSILIHNLYYVWRINKSIIKLAVELGAAIEKQDENIQED</sequence>
<evidence type="ECO:0000313" key="12">
    <source>
        <dbReference type="Proteomes" id="UP000276770"/>
    </source>
</evidence>
<dbReference type="InterPro" id="IPR049453">
    <property type="entry name" value="Memb_transporter_dom"/>
</dbReference>
<keyword evidence="12" id="KW-1185">Reference proteome</keyword>
<dbReference type="GO" id="GO:0005886">
    <property type="term" value="C:plasma membrane"/>
    <property type="evidence" value="ECO:0007669"/>
    <property type="project" value="UniProtKB-SubCell"/>
</dbReference>
<evidence type="ECO:0000256" key="2">
    <source>
        <dbReference type="ARBA" id="ARBA00022475"/>
    </source>
</evidence>
<feature type="transmembrane region" description="Helical" evidence="9">
    <location>
        <begin position="504"/>
        <end position="523"/>
    </location>
</feature>
<feature type="transmembrane region" description="Helical" evidence="9">
    <location>
        <begin position="465"/>
        <end position="498"/>
    </location>
</feature>
<comment type="caution">
    <text evidence="11">The sequence shown here is derived from an EMBL/GenBank/DDBJ whole genome shotgun (WGS) entry which is preliminary data.</text>
</comment>
<feature type="transmembrane region" description="Helical" evidence="9">
    <location>
        <begin position="159"/>
        <end position="179"/>
    </location>
</feature>
<feature type="domain" description="Integral membrane bound transporter" evidence="10">
    <location>
        <begin position="420"/>
        <end position="548"/>
    </location>
</feature>
<feature type="transmembrane region" description="Helical" evidence="9">
    <location>
        <begin position="535"/>
        <end position="555"/>
    </location>
</feature>
<dbReference type="EMBL" id="RCVZ01000004">
    <property type="protein sequence ID" value="RLQ96195.1"/>
    <property type="molecule type" value="Genomic_DNA"/>
</dbReference>
<evidence type="ECO:0000313" key="11">
    <source>
        <dbReference type="EMBL" id="RLQ96195.1"/>
    </source>
</evidence>
<feature type="transmembrane region" description="Helical" evidence="9">
    <location>
        <begin position="36"/>
        <end position="53"/>
    </location>
</feature>
<accession>A0A3L7K0S6</accession>
<feature type="region of interest" description="Disordered" evidence="8">
    <location>
        <begin position="377"/>
        <end position="406"/>
    </location>
</feature>
<feature type="compositionally biased region" description="Basic and acidic residues" evidence="8">
    <location>
        <begin position="377"/>
        <end position="400"/>
    </location>
</feature>
<feature type="transmembrane region" description="Helical" evidence="9">
    <location>
        <begin position="108"/>
        <end position="126"/>
    </location>
</feature>
<dbReference type="PANTHER" id="PTHR30509:SF9">
    <property type="entry name" value="MULTIDRUG RESISTANCE PROTEIN MDTO"/>
    <property type="match status" value="1"/>
</dbReference>
<dbReference type="AlphaFoldDB" id="A0A3L7K0S6"/>
<keyword evidence="7" id="KW-0175">Coiled coil</keyword>
<comment type="similarity">
    <text evidence="6">Belongs to the YccS/YhfK family.</text>
</comment>
<dbReference type="PANTHER" id="PTHR30509">
    <property type="entry name" value="P-HYDROXYBENZOIC ACID EFFLUX PUMP SUBUNIT-RELATED"/>
    <property type="match status" value="1"/>
</dbReference>
<evidence type="ECO:0000256" key="9">
    <source>
        <dbReference type="SAM" id="Phobius"/>
    </source>
</evidence>
<keyword evidence="4 9" id="KW-1133">Transmembrane helix</keyword>
<comment type="subcellular location">
    <subcellularLocation>
        <location evidence="1">Cell membrane</location>
        <topology evidence="1">Multi-pass membrane protein</topology>
    </subcellularLocation>
</comment>
<evidence type="ECO:0000259" key="10">
    <source>
        <dbReference type="Pfam" id="PF13515"/>
    </source>
</evidence>
<gene>
    <name evidence="11" type="ORF">D9X91_07850</name>
</gene>
<feature type="transmembrane region" description="Helical" evidence="9">
    <location>
        <begin position="59"/>
        <end position="77"/>
    </location>
</feature>
<protein>
    <submittedName>
        <fullName evidence="11">FUSC family protein</fullName>
    </submittedName>
</protein>
<evidence type="ECO:0000256" key="7">
    <source>
        <dbReference type="SAM" id="Coils"/>
    </source>
</evidence>